<dbReference type="AlphaFoldDB" id="A0A7S3GIA5"/>
<gene>
    <name evidence="2" type="ORF">PBIL07802_LOCUS29534</name>
</gene>
<sequence>MRSCVRRSSGISEEEAEAMKLAASLADNGRRLATTSGHSPTHHVNPVVCEDSSSQYDQQEVEDSSLHITAECRGADEGLICESDSESNGGRTASPRVGRDDLIETSESDAELQGSWAHLTTSGNDFQLPKSTAVRHTVFFSCFNVEFIFLSSPFASLSLSIL</sequence>
<evidence type="ECO:0000313" key="2">
    <source>
        <dbReference type="EMBL" id="CAE0267191.1"/>
    </source>
</evidence>
<reference evidence="2" key="1">
    <citation type="submission" date="2021-01" db="EMBL/GenBank/DDBJ databases">
        <authorList>
            <person name="Corre E."/>
            <person name="Pelletier E."/>
            <person name="Niang G."/>
            <person name="Scheremetjew M."/>
            <person name="Finn R."/>
            <person name="Kale V."/>
            <person name="Holt S."/>
            <person name="Cochrane G."/>
            <person name="Meng A."/>
            <person name="Brown T."/>
            <person name="Cohen L."/>
        </authorList>
    </citation>
    <scope>NUCLEOTIDE SEQUENCE</scope>
    <source>
        <strain evidence="2">NIES-2562</strain>
    </source>
</reference>
<feature type="region of interest" description="Disordered" evidence="1">
    <location>
        <begin position="80"/>
        <end position="100"/>
    </location>
</feature>
<organism evidence="2">
    <name type="scientific">Palpitomonas bilix</name>
    <dbReference type="NCBI Taxonomy" id="652834"/>
    <lineage>
        <taxon>Eukaryota</taxon>
        <taxon>Eukaryota incertae sedis</taxon>
    </lineage>
</organism>
<feature type="region of interest" description="Disordered" evidence="1">
    <location>
        <begin position="31"/>
        <end position="60"/>
    </location>
</feature>
<protein>
    <submittedName>
        <fullName evidence="2">Uncharacterized protein</fullName>
    </submittedName>
</protein>
<name>A0A7S3GIA5_9EUKA</name>
<accession>A0A7S3GIA5</accession>
<evidence type="ECO:0000256" key="1">
    <source>
        <dbReference type="SAM" id="MobiDB-lite"/>
    </source>
</evidence>
<dbReference type="EMBL" id="HBIB01045084">
    <property type="protein sequence ID" value="CAE0267191.1"/>
    <property type="molecule type" value="Transcribed_RNA"/>
</dbReference>
<proteinExistence type="predicted"/>